<gene>
    <name evidence="2" type="ORF">A4U43_C01F9110</name>
</gene>
<sequence>MHQEQHNDFKLFALVTGELVVIEVRDVSGGPVEEEPDLLHRGVGLEDLIDGEGVPADGEGEEVGLGGAGLAEDVKHGGVGELVVLEVGDACGGPVEEEPGLLHRGVGFEDLVDGEGVPADGEGEEVGLGGGPGGGAEGRRS</sequence>
<evidence type="ECO:0000256" key="1">
    <source>
        <dbReference type="SAM" id="MobiDB-lite"/>
    </source>
</evidence>
<dbReference type="Gramene" id="ONK79696">
    <property type="protein sequence ID" value="ONK79696"/>
    <property type="gene ID" value="A4U43_C01F9110"/>
</dbReference>
<evidence type="ECO:0000313" key="3">
    <source>
        <dbReference type="Proteomes" id="UP000243459"/>
    </source>
</evidence>
<dbReference type="AlphaFoldDB" id="A0A5P1FN12"/>
<reference evidence="3" key="1">
    <citation type="journal article" date="2017" name="Nat. Commun.">
        <title>The asparagus genome sheds light on the origin and evolution of a young Y chromosome.</title>
        <authorList>
            <person name="Harkess A."/>
            <person name="Zhou J."/>
            <person name="Xu C."/>
            <person name="Bowers J.E."/>
            <person name="Van der Hulst R."/>
            <person name="Ayyampalayam S."/>
            <person name="Mercati F."/>
            <person name="Riccardi P."/>
            <person name="McKain M.R."/>
            <person name="Kakrana A."/>
            <person name="Tang H."/>
            <person name="Ray J."/>
            <person name="Groenendijk J."/>
            <person name="Arikit S."/>
            <person name="Mathioni S.M."/>
            <person name="Nakano M."/>
            <person name="Shan H."/>
            <person name="Telgmann-Rauber A."/>
            <person name="Kanno A."/>
            <person name="Yue Z."/>
            <person name="Chen H."/>
            <person name="Li W."/>
            <person name="Chen Y."/>
            <person name="Xu X."/>
            <person name="Zhang Y."/>
            <person name="Luo S."/>
            <person name="Chen H."/>
            <person name="Gao J."/>
            <person name="Mao Z."/>
            <person name="Pires J.C."/>
            <person name="Luo M."/>
            <person name="Kudrna D."/>
            <person name="Wing R.A."/>
            <person name="Meyers B.C."/>
            <person name="Yi K."/>
            <person name="Kong H."/>
            <person name="Lavrijsen P."/>
            <person name="Sunseri F."/>
            <person name="Falavigna A."/>
            <person name="Ye Y."/>
            <person name="Leebens-Mack J.H."/>
            <person name="Chen G."/>
        </authorList>
    </citation>
    <scope>NUCLEOTIDE SEQUENCE [LARGE SCALE GENOMIC DNA]</scope>
    <source>
        <strain evidence="3">cv. DH0086</strain>
    </source>
</reference>
<organism evidence="2 3">
    <name type="scientific">Asparagus officinalis</name>
    <name type="common">Garden asparagus</name>
    <dbReference type="NCBI Taxonomy" id="4686"/>
    <lineage>
        <taxon>Eukaryota</taxon>
        <taxon>Viridiplantae</taxon>
        <taxon>Streptophyta</taxon>
        <taxon>Embryophyta</taxon>
        <taxon>Tracheophyta</taxon>
        <taxon>Spermatophyta</taxon>
        <taxon>Magnoliopsida</taxon>
        <taxon>Liliopsida</taxon>
        <taxon>Asparagales</taxon>
        <taxon>Asparagaceae</taxon>
        <taxon>Asparagoideae</taxon>
        <taxon>Asparagus</taxon>
    </lineage>
</organism>
<dbReference type="Proteomes" id="UP000243459">
    <property type="component" value="Chromosome 1"/>
</dbReference>
<name>A0A5P1FN12_ASPOF</name>
<feature type="compositionally biased region" description="Gly residues" evidence="1">
    <location>
        <begin position="126"/>
        <end position="141"/>
    </location>
</feature>
<proteinExistence type="predicted"/>
<evidence type="ECO:0000313" key="2">
    <source>
        <dbReference type="EMBL" id="ONK79696.1"/>
    </source>
</evidence>
<protein>
    <submittedName>
        <fullName evidence="2">Uncharacterized protein</fullName>
    </submittedName>
</protein>
<accession>A0A5P1FN12</accession>
<dbReference type="EMBL" id="CM007381">
    <property type="protein sequence ID" value="ONK79696.1"/>
    <property type="molecule type" value="Genomic_DNA"/>
</dbReference>
<keyword evidence="3" id="KW-1185">Reference proteome</keyword>
<feature type="region of interest" description="Disordered" evidence="1">
    <location>
        <begin position="113"/>
        <end position="141"/>
    </location>
</feature>